<sequence>MTVPPSRALTIQRAYRDRKAKYVADLEVRCRRAEEENEHLRKELDVLRSGSAVASSNSELVNRVDIFEPARLCFDLMQDLERTQKALSTFQQRALGAPPQDPQRNLVMPSATELDIAAILTHTLRRDPSAPESHQARPENAYQSTGTSFNVDAGNEDSECCGGLLDCDGLID</sequence>
<name>A0ACC0TW90_9AGAM</name>
<protein>
    <submittedName>
        <fullName evidence="1">Uncharacterized protein</fullName>
    </submittedName>
</protein>
<evidence type="ECO:0000313" key="1">
    <source>
        <dbReference type="EMBL" id="KAI9450348.1"/>
    </source>
</evidence>
<comment type="caution">
    <text evidence="1">The sequence shown here is derived from an EMBL/GenBank/DDBJ whole genome shotgun (WGS) entry which is preliminary data.</text>
</comment>
<keyword evidence="2" id="KW-1185">Reference proteome</keyword>
<gene>
    <name evidence="1" type="ORF">F5148DRAFT_1290889</name>
</gene>
<dbReference type="EMBL" id="JAGFNK010000439">
    <property type="protein sequence ID" value="KAI9450348.1"/>
    <property type="molecule type" value="Genomic_DNA"/>
</dbReference>
<organism evidence="1 2">
    <name type="scientific">Russula earlei</name>
    <dbReference type="NCBI Taxonomy" id="71964"/>
    <lineage>
        <taxon>Eukaryota</taxon>
        <taxon>Fungi</taxon>
        <taxon>Dikarya</taxon>
        <taxon>Basidiomycota</taxon>
        <taxon>Agaricomycotina</taxon>
        <taxon>Agaricomycetes</taxon>
        <taxon>Russulales</taxon>
        <taxon>Russulaceae</taxon>
        <taxon>Russula</taxon>
    </lineage>
</organism>
<proteinExistence type="predicted"/>
<evidence type="ECO:0000313" key="2">
    <source>
        <dbReference type="Proteomes" id="UP001207468"/>
    </source>
</evidence>
<reference evidence="1" key="1">
    <citation type="submission" date="2021-03" db="EMBL/GenBank/DDBJ databases">
        <title>Evolutionary priming and transition to the ectomycorrhizal habit in an iconic lineage of mushroom-forming fungi: is preadaptation a requirement?</title>
        <authorList>
            <consortium name="DOE Joint Genome Institute"/>
            <person name="Looney B.P."/>
            <person name="Miyauchi S."/>
            <person name="Morin E."/>
            <person name="Drula E."/>
            <person name="Courty P.E."/>
            <person name="Chicoki N."/>
            <person name="Fauchery L."/>
            <person name="Kohler A."/>
            <person name="Kuo A."/>
            <person name="LaButti K."/>
            <person name="Pangilinan J."/>
            <person name="Lipzen A."/>
            <person name="Riley R."/>
            <person name="Andreopoulos W."/>
            <person name="He G."/>
            <person name="Johnson J."/>
            <person name="Barry K.W."/>
            <person name="Grigoriev I.V."/>
            <person name="Nagy L."/>
            <person name="Hibbett D."/>
            <person name="Henrissat B."/>
            <person name="Matheny P.B."/>
            <person name="Labbe J."/>
            <person name="Martin A.F."/>
        </authorList>
    </citation>
    <scope>NUCLEOTIDE SEQUENCE</scope>
    <source>
        <strain evidence="1">BPL698</strain>
    </source>
</reference>
<dbReference type="Proteomes" id="UP001207468">
    <property type="component" value="Unassembled WGS sequence"/>
</dbReference>
<accession>A0ACC0TW90</accession>